<dbReference type="STRING" id="1475481.GCA_000953855_02065"/>
<dbReference type="PANTHER" id="PTHR43806:SF11">
    <property type="entry name" value="CEREVISIN-RELATED"/>
    <property type="match status" value="1"/>
</dbReference>
<evidence type="ECO:0000259" key="7">
    <source>
        <dbReference type="Pfam" id="PF00082"/>
    </source>
</evidence>
<dbReference type="InterPro" id="IPR050131">
    <property type="entry name" value="Peptidase_S8_subtilisin-like"/>
</dbReference>
<dbReference type="RefSeq" id="WP_114693254.1">
    <property type="nucleotide sequence ID" value="NZ_DF970228.1"/>
</dbReference>
<dbReference type="EMBL" id="DF970228">
    <property type="protein sequence ID" value="GAP66708.1"/>
    <property type="molecule type" value="Genomic_DNA"/>
</dbReference>
<dbReference type="AlphaFoldDB" id="A0A0K8QPA4"/>
<dbReference type="GO" id="GO:0004252">
    <property type="term" value="F:serine-type endopeptidase activity"/>
    <property type="evidence" value="ECO:0007669"/>
    <property type="project" value="UniProtKB-UniRule"/>
</dbReference>
<feature type="domain" description="Peptidase S8/S53" evidence="7">
    <location>
        <begin position="336"/>
        <end position="380"/>
    </location>
</feature>
<evidence type="ECO:0000313" key="9">
    <source>
        <dbReference type="Proteomes" id="UP000253740"/>
    </source>
</evidence>
<name>A0A0K8QPA4_9GAMM</name>
<keyword evidence="3 5" id="KW-0378">Hydrolase</keyword>
<organism evidence="8">
    <name type="scientific">Mizugakiibacter sediminis</name>
    <dbReference type="NCBI Taxonomy" id="1475481"/>
    <lineage>
        <taxon>Bacteria</taxon>
        <taxon>Pseudomonadati</taxon>
        <taxon>Pseudomonadota</taxon>
        <taxon>Gammaproteobacteria</taxon>
        <taxon>Lysobacterales</taxon>
        <taxon>Rhodanobacteraceae</taxon>
        <taxon>Mizugakiibacter</taxon>
    </lineage>
</organism>
<dbReference type="InterPro" id="IPR000209">
    <property type="entry name" value="Peptidase_S8/S53_dom"/>
</dbReference>
<evidence type="ECO:0000313" key="8">
    <source>
        <dbReference type="EMBL" id="GAP66708.1"/>
    </source>
</evidence>
<accession>A0A0K8QPA4</accession>
<keyword evidence="4 5" id="KW-0720">Serine protease</keyword>
<dbReference type="PRINTS" id="PR00723">
    <property type="entry name" value="SUBTILISIN"/>
</dbReference>
<dbReference type="InterPro" id="IPR015500">
    <property type="entry name" value="Peptidase_S8_subtilisin-rel"/>
</dbReference>
<dbReference type="SUPFAM" id="SSF52743">
    <property type="entry name" value="Subtilisin-like"/>
    <property type="match status" value="1"/>
</dbReference>
<comment type="similarity">
    <text evidence="1 5">Belongs to the peptidase S8 family.</text>
</comment>
<dbReference type="PROSITE" id="PS51257">
    <property type="entry name" value="PROKAR_LIPOPROTEIN"/>
    <property type="match status" value="1"/>
</dbReference>
<dbReference type="InterPro" id="IPR022398">
    <property type="entry name" value="Peptidase_S8_His-AS"/>
</dbReference>
<dbReference type="Gene3D" id="3.40.50.200">
    <property type="entry name" value="Peptidase S8/S53 domain"/>
    <property type="match status" value="1"/>
</dbReference>
<feature type="chain" id="PRO_5005514982" evidence="6">
    <location>
        <begin position="23"/>
        <end position="424"/>
    </location>
</feature>
<evidence type="ECO:0000256" key="2">
    <source>
        <dbReference type="ARBA" id="ARBA00022670"/>
    </source>
</evidence>
<sequence length="424" mass="43882">MNLRRFALLPWLCLAVAGCATMQPRGMPAPSPVQAAQQQILVMLHAPPLHFRPDAGYTAGYDMARGDTARRRLGERVARQYGLRLLDAWPMPALGVDCLLMELPSGASATLLLRQVSADPRVAWAQPLHVYRTLGDDDPLYPLQPAASRWRLSELHAVATGRDVVVAQLDTGVDLAHPDLRGQIAEARNFVDDGAVPAEAHGTEVAGIIAARAGNGIGIAGIAPDARLLALRACWQLPGADGAAACSSFTLAKALQFALLQHAQVLNLSLTGPPDVLLERLLDAAMARGVTVVGAADAHAPGGGFPASLDGVLAVAGDPVGGRSRVWLAPSRDIPTTTPGGGFGLVSGSSFAAAEVSGLVALLRQLGPRMSATQLRDALAARTALGLGSERPKPIDACAAVVQAAGRCACDCGAPATGVGMPRR</sequence>
<feature type="active site" description="Charge relay system" evidence="5">
    <location>
        <position position="350"/>
    </location>
</feature>
<dbReference type="PROSITE" id="PS00137">
    <property type="entry name" value="SUBTILASE_HIS"/>
    <property type="match status" value="1"/>
</dbReference>
<feature type="domain" description="Peptidase S8/S53" evidence="7">
    <location>
        <begin position="161"/>
        <end position="315"/>
    </location>
</feature>
<proteinExistence type="inferred from homology"/>
<feature type="active site" description="Charge relay system" evidence="5">
    <location>
        <position position="201"/>
    </location>
</feature>
<evidence type="ECO:0000256" key="5">
    <source>
        <dbReference type="PROSITE-ProRule" id="PRU01240"/>
    </source>
</evidence>
<evidence type="ECO:0000256" key="4">
    <source>
        <dbReference type="ARBA" id="ARBA00022825"/>
    </source>
</evidence>
<keyword evidence="9" id="KW-1185">Reference proteome</keyword>
<evidence type="ECO:0000256" key="6">
    <source>
        <dbReference type="SAM" id="SignalP"/>
    </source>
</evidence>
<keyword evidence="6" id="KW-0732">Signal</keyword>
<keyword evidence="2 5" id="KW-0645">Protease</keyword>
<dbReference type="InterPro" id="IPR036852">
    <property type="entry name" value="Peptidase_S8/S53_dom_sf"/>
</dbReference>
<evidence type="ECO:0000256" key="1">
    <source>
        <dbReference type="ARBA" id="ARBA00011073"/>
    </source>
</evidence>
<protein>
    <submittedName>
        <fullName evidence="8">Subtilisin domain protein</fullName>
    </submittedName>
</protein>
<gene>
    <name evidence="8" type="ORF">MBSD_n2023</name>
</gene>
<dbReference type="OrthoDB" id="9790784at2"/>
<dbReference type="Proteomes" id="UP000253740">
    <property type="component" value="Unassembled WGS sequence"/>
</dbReference>
<dbReference type="Pfam" id="PF00082">
    <property type="entry name" value="Peptidase_S8"/>
    <property type="match status" value="2"/>
</dbReference>
<evidence type="ECO:0000256" key="3">
    <source>
        <dbReference type="ARBA" id="ARBA00022801"/>
    </source>
</evidence>
<feature type="signal peptide" evidence="6">
    <location>
        <begin position="1"/>
        <end position="22"/>
    </location>
</feature>
<dbReference type="PANTHER" id="PTHR43806">
    <property type="entry name" value="PEPTIDASE S8"/>
    <property type="match status" value="1"/>
</dbReference>
<dbReference type="PROSITE" id="PS51892">
    <property type="entry name" value="SUBTILASE"/>
    <property type="match status" value="1"/>
</dbReference>
<reference evidence="8" key="1">
    <citation type="submission" date="2015-08" db="EMBL/GenBank/DDBJ databases">
        <title>Complete DNA Sequence of Pseudomonas syringae pv. actinidiae, the Causal Agent of Kiwifruit Canker Disease.</title>
        <authorList>
            <person name="Rikkerink E.H.A."/>
            <person name="Fineran P.C."/>
        </authorList>
    </citation>
    <scope>NUCLEOTIDE SEQUENCE</scope>
    <source>
        <strain evidence="8">SkMP5</strain>
    </source>
</reference>
<dbReference type="GO" id="GO:0006508">
    <property type="term" value="P:proteolysis"/>
    <property type="evidence" value="ECO:0007669"/>
    <property type="project" value="UniProtKB-KW"/>
</dbReference>
<feature type="active site" description="Charge relay system" evidence="5">
    <location>
        <position position="170"/>
    </location>
</feature>